<dbReference type="Pfam" id="PF00347">
    <property type="entry name" value="Ribosomal_L6"/>
    <property type="match status" value="2"/>
</dbReference>
<gene>
    <name evidence="5" type="ORF">BQ2448_1636</name>
</gene>
<evidence type="ECO:0000313" key="5">
    <source>
        <dbReference type="EMBL" id="SCV70242.1"/>
    </source>
</evidence>
<dbReference type="GO" id="GO:0003735">
    <property type="term" value="F:structural constituent of ribosome"/>
    <property type="evidence" value="ECO:0007669"/>
    <property type="project" value="InterPro"/>
</dbReference>
<dbReference type="Proteomes" id="UP000198372">
    <property type="component" value="Unassembled WGS sequence"/>
</dbReference>
<protein>
    <submittedName>
        <fullName evidence="5">BQ2448_1636 protein</fullName>
    </submittedName>
</protein>
<dbReference type="STRING" id="269621.A0A238F8P4"/>
<dbReference type="FunFam" id="3.90.930.12:FF:000003">
    <property type="entry name" value="60S ribosomal protein L9"/>
    <property type="match status" value="1"/>
</dbReference>
<dbReference type="OrthoDB" id="10252633at2759"/>
<dbReference type="FunFam" id="3.90.930.12:FF:000004">
    <property type="entry name" value="60S ribosomal protein L9"/>
    <property type="match status" value="1"/>
</dbReference>
<keyword evidence="6" id="KW-1185">Reference proteome</keyword>
<dbReference type="Gene3D" id="3.90.930.12">
    <property type="entry name" value="Ribosomal protein L6, alpha-beta domain"/>
    <property type="match status" value="2"/>
</dbReference>
<dbReference type="InterPro" id="IPR020040">
    <property type="entry name" value="Ribosomal_uL6_a/b-dom"/>
</dbReference>
<dbReference type="EMBL" id="FMSP01000005">
    <property type="protein sequence ID" value="SCV70242.1"/>
    <property type="molecule type" value="Genomic_DNA"/>
</dbReference>
<keyword evidence="2" id="KW-0689">Ribosomal protein</keyword>
<proteinExistence type="inferred from homology"/>
<reference evidence="6" key="1">
    <citation type="submission" date="2016-09" db="EMBL/GenBank/DDBJ databases">
        <authorList>
            <person name="Jeantristanb JTB J.-T."/>
            <person name="Ricardo R."/>
        </authorList>
    </citation>
    <scope>NUCLEOTIDE SEQUENCE [LARGE SCALE GENOMIC DNA]</scope>
</reference>
<evidence type="ECO:0000256" key="3">
    <source>
        <dbReference type="ARBA" id="ARBA00023274"/>
    </source>
</evidence>
<feature type="domain" description="Large ribosomal subunit protein uL6 alpha-beta" evidence="4">
    <location>
        <begin position="168"/>
        <end position="222"/>
    </location>
</feature>
<dbReference type="GO" id="GO:0002181">
    <property type="term" value="P:cytoplasmic translation"/>
    <property type="evidence" value="ECO:0007669"/>
    <property type="project" value="TreeGrafter"/>
</dbReference>
<evidence type="ECO:0000259" key="4">
    <source>
        <dbReference type="Pfam" id="PF00347"/>
    </source>
</evidence>
<keyword evidence="3" id="KW-0687">Ribonucleoprotein</keyword>
<evidence type="ECO:0000256" key="2">
    <source>
        <dbReference type="ARBA" id="ARBA00022980"/>
    </source>
</evidence>
<feature type="domain" description="Large ribosomal subunit protein uL6 alpha-beta" evidence="4">
    <location>
        <begin position="40"/>
        <end position="119"/>
    </location>
</feature>
<name>A0A238F8P4_9BASI</name>
<dbReference type="InterPro" id="IPR000702">
    <property type="entry name" value="Ribosomal_uL6-like"/>
</dbReference>
<accession>A0A238F8P4</accession>
<dbReference type="SUPFAM" id="SSF56053">
    <property type="entry name" value="Ribosomal protein L6"/>
    <property type="match status" value="2"/>
</dbReference>
<evidence type="ECO:0000313" key="6">
    <source>
        <dbReference type="Proteomes" id="UP000198372"/>
    </source>
</evidence>
<comment type="similarity">
    <text evidence="1">Belongs to the universal ribosomal protein uL6 family.</text>
</comment>
<dbReference type="PANTHER" id="PTHR11655">
    <property type="entry name" value="60S/50S RIBOSOMAL PROTEIN L6/L9"/>
    <property type="match status" value="1"/>
</dbReference>
<sequence length="236" mass="26324">MKQIYKEEELVIPCVHLGLDLCQLGTCGLILAWCDVGHSEGVKVAIKARIVTVTGPRGTLQKNLQHVDMSMRVITPSEKAVKPQHKVKLVVWHGGRKHVACLRTVRSVIENMIQGVRYGFLYKMRLVYAHFPINAIISPDKTSIEIRNFLGEKVSRESPRAKPCFIVRNISLLEGVTIEESKNVKDELVLAGNDIDMVSQSAAAIHGACLVKNKDIRKFLDGIYVSEKTSVVQPEE</sequence>
<evidence type="ECO:0000256" key="1">
    <source>
        <dbReference type="ARBA" id="ARBA00009356"/>
    </source>
</evidence>
<dbReference type="PANTHER" id="PTHR11655:SF16">
    <property type="entry name" value="60S RIBOSOMAL PROTEIN L9"/>
    <property type="match status" value="1"/>
</dbReference>
<dbReference type="InterPro" id="IPR036789">
    <property type="entry name" value="Ribosomal_uL6-like_a/b-dom_sf"/>
</dbReference>
<dbReference type="AlphaFoldDB" id="A0A238F8P4"/>
<dbReference type="GO" id="GO:0022625">
    <property type="term" value="C:cytosolic large ribosomal subunit"/>
    <property type="evidence" value="ECO:0007669"/>
    <property type="project" value="TreeGrafter"/>
</dbReference>
<organism evidence="5 6">
    <name type="scientific">Microbotryum intermedium</name>
    <dbReference type="NCBI Taxonomy" id="269621"/>
    <lineage>
        <taxon>Eukaryota</taxon>
        <taxon>Fungi</taxon>
        <taxon>Dikarya</taxon>
        <taxon>Basidiomycota</taxon>
        <taxon>Pucciniomycotina</taxon>
        <taxon>Microbotryomycetes</taxon>
        <taxon>Microbotryales</taxon>
        <taxon>Microbotryaceae</taxon>
        <taxon>Microbotryum</taxon>
    </lineage>
</organism>
<dbReference type="GO" id="GO:0019843">
    <property type="term" value="F:rRNA binding"/>
    <property type="evidence" value="ECO:0007669"/>
    <property type="project" value="InterPro"/>
</dbReference>